<sequence>MVRKIRYGNANIQNTFQIHELYFGFRPRDGRSARPFDKLGGVQRKSASRTFMATWTRLSVPSLAKIRVMFAFTVATLM</sequence>
<dbReference type="AlphaFoldDB" id="A0A239NN58"/>
<proteinExistence type="predicted"/>
<keyword evidence="2" id="KW-1185">Reference proteome</keyword>
<accession>A0A239NN58</accession>
<evidence type="ECO:0000313" key="1">
    <source>
        <dbReference type="EMBL" id="SNT56062.1"/>
    </source>
</evidence>
<dbReference type="Proteomes" id="UP000198282">
    <property type="component" value="Unassembled WGS sequence"/>
</dbReference>
<reference evidence="1 2" key="1">
    <citation type="submission" date="2017-06" db="EMBL/GenBank/DDBJ databases">
        <authorList>
            <person name="Kim H.J."/>
            <person name="Triplett B.A."/>
        </authorList>
    </citation>
    <scope>NUCLEOTIDE SEQUENCE [LARGE SCALE GENOMIC DNA]</scope>
    <source>
        <strain evidence="1 2">CGMCC 4.2132</strain>
    </source>
</reference>
<protein>
    <submittedName>
        <fullName evidence="1">Uncharacterized protein</fullName>
    </submittedName>
</protein>
<organism evidence="1 2">
    <name type="scientific">Streptosporangium subroseum</name>
    <dbReference type="NCBI Taxonomy" id="106412"/>
    <lineage>
        <taxon>Bacteria</taxon>
        <taxon>Bacillati</taxon>
        <taxon>Actinomycetota</taxon>
        <taxon>Actinomycetes</taxon>
        <taxon>Streptosporangiales</taxon>
        <taxon>Streptosporangiaceae</taxon>
        <taxon>Streptosporangium</taxon>
    </lineage>
</organism>
<gene>
    <name evidence="1" type="ORF">SAMN05216276_106315</name>
</gene>
<evidence type="ECO:0000313" key="2">
    <source>
        <dbReference type="Proteomes" id="UP000198282"/>
    </source>
</evidence>
<dbReference type="EMBL" id="FZOD01000063">
    <property type="protein sequence ID" value="SNT56062.1"/>
    <property type="molecule type" value="Genomic_DNA"/>
</dbReference>
<name>A0A239NN58_9ACTN</name>